<evidence type="ECO:0000313" key="3">
    <source>
        <dbReference type="EMBL" id="RBP39318.1"/>
    </source>
</evidence>
<feature type="transmembrane region" description="Helical" evidence="2">
    <location>
        <begin position="44"/>
        <end position="69"/>
    </location>
</feature>
<dbReference type="OrthoDB" id="8687756at2"/>
<comment type="caution">
    <text evidence="3">The sequence shown here is derived from an EMBL/GenBank/DDBJ whole genome shotgun (WGS) entry which is preliminary data.</text>
</comment>
<dbReference type="EMBL" id="QNRQ01000005">
    <property type="protein sequence ID" value="RBP39318.1"/>
    <property type="molecule type" value="Genomic_DNA"/>
</dbReference>
<name>A0A366HBK8_9BURK</name>
<evidence type="ECO:0000256" key="1">
    <source>
        <dbReference type="SAM" id="MobiDB-lite"/>
    </source>
</evidence>
<keyword evidence="2" id="KW-0812">Transmembrane</keyword>
<accession>A0A366HBK8</accession>
<proteinExistence type="predicted"/>
<keyword evidence="2" id="KW-1133">Transmembrane helix</keyword>
<organism evidence="3 4">
    <name type="scientific">Eoetvoesiella caeni</name>
    <dbReference type="NCBI Taxonomy" id="645616"/>
    <lineage>
        <taxon>Bacteria</taxon>
        <taxon>Pseudomonadati</taxon>
        <taxon>Pseudomonadota</taxon>
        <taxon>Betaproteobacteria</taxon>
        <taxon>Burkholderiales</taxon>
        <taxon>Alcaligenaceae</taxon>
        <taxon>Eoetvoesiella</taxon>
    </lineage>
</organism>
<dbReference type="Proteomes" id="UP000253628">
    <property type="component" value="Unassembled WGS sequence"/>
</dbReference>
<keyword evidence="4" id="KW-1185">Reference proteome</keyword>
<dbReference type="AlphaFoldDB" id="A0A366HBK8"/>
<keyword evidence="2" id="KW-0472">Membrane</keyword>
<sequence length="71" mass="7320">MSQSNNWPGGVNYGHSNFTGKTPRVSKYDGQGHWAPNSSTPPGGWLPVIAGTAVVMVIAGAVMYIGAAVGF</sequence>
<evidence type="ECO:0000313" key="4">
    <source>
        <dbReference type="Proteomes" id="UP000253628"/>
    </source>
</evidence>
<evidence type="ECO:0000256" key="2">
    <source>
        <dbReference type="SAM" id="Phobius"/>
    </source>
</evidence>
<reference evidence="3 4" key="1">
    <citation type="submission" date="2018-06" db="EMBL/GenBank/DDBJ databases">
        <title>Genomic Encyclopedia of Type Strains, Phase IV (KMG-IV): sequencing the most valuable type-strain genomes for metagenomic binning, comparative biology and taxonomic classification.</title>
        <authorList>
            <person name="Goeker M."/>
        </authorList>
    </citation>
    <scope>NUCLEOTIDE SEQUENCE [LARGE SCALE GENOMIC DNA]</scope>
    <source>
        <strain evidence="3 4">DSM 25520</strain>
    </source>
</reference>
<gene>
    <name evidence="3" type="ORF">DFR37_105110</name>
</gene>
<protein>
    <submittedName>
        <fullName evidence="3">Uncharacterized protein</fullName>
    </submittedName>
</protein>
<dbReference type="RefSeq" id="WP_113933284.1">
    <property type="nucleotide sequence ID" value="NZ_JACCEU010000003.1"/>
</dbReference>
<feature type="region of interest" description="Disordered" evidence="1">
    <location>
        <begin position="1"/>
        <end position="39"/>
    </location>
</feature>